<dbReference type="Pfam" id="PF05258">
    <property type="entry name" value="DciA"/>
    <property type="match status" value="1"/>
</dbReference>
<evidence type="ECO:0008006" key="3">
    <source>
        <dbReference type="Google" id="ProtNLM"/>
    </source>
</evidence>
<sequence length="93" mass="10613">MAQYSLGAAIQEFLKSSRIRGDIQALQIEQVWAQLMGKTIAKYTERIHIINGTLFITTNVAPLKQELLYQKETIKLRVNEALGKKEIKEVVIQ</sequence>
<dbReference type="InterPro" id="IPR007922">
    <property type="entry name" value="DciA-like"/>
</dbReference>
<dbReference type="EMBL" id="CP011390">
    <property type="protein sequence ID" value="ANE49359.1"/>
    <property type="molecule type" value="Genomic_DNA"/>
</dbReference>
<dbReference type="OrthoDB" id="9804942at2"/>
<gene>
    <name evidence="1" type="ORF">SY85_01420</name>
</gene>
<proteinExistence type="predicted"/>
<dbReference type="RefSeq" id="WP_066401445.1">
    <property type="nucleotide sequence ID" value="NZ_CP011390.1"/>
</dbReference>
<reference evidence="2" key="1">
    <citation type="submission" date="2015-01" db="EMBL/GenBank/DDBJ databases">
        <title>Flavisolibacter sp./LCS9/ whole genome sequencing.</title>
        <authorList>
            <person name="Kim M.K."/>
            <person name="Srinivasan S."/>
            <person name="Lee J.-J."/>
        </authorList>
    </citation>
    <scope>NUCLEOTIDE SEQUENCE [LARGE SCALE GENOMIC DNA]</scope>
    <source>
        <strain evidence="2">LCS9</strain>
    </source>
</reference>
<reference evidence="1 2" key="2">
    <citation type="journal article" date="2016" name="Int. J. Syst. Evol. Microbiol.">
        <title>Flavisolibacter tropicus sp. nov., isolated from tropical soil.</title>
        <authorList>
            <person name="Lee J.J."/>
            <person name="Kang M.S."/>
            <person name="Kim G.S."/>
            <person name="Lee C.S."/>
            <person name="Lim S."/>
            <person name="Lee J."/>
            <person name="Roh S.H."/>
            <person name="Kang H."/>
            <person name="Ha J.M."/>
            <person name="Bae S."/>
            <person name="Jung H.Y."/>
            <person name="Kim M.K."/>
        </authorList>
    </citation>
    <scope>NUCLEOTIDE SEQUENCE [LARGE SCALE GENOMIC DNA]</scope>
    <source>
        <strain evidence="1 2">LCS9</strain>
    </source>
</reference>
<keyword evidence="2" id="KW-1185">Reference proteome</keyword>
<organism evidence="1 2">
    <name type="scientific">Flavisolibacter tropicus</name>
    <dbReference type="NCBI Taxonomy" id="1492898"/>
    <lineage>
        <taxon>Bacteria</taxon>
        <taxon>Pseudomonadati</taxon>
        <taxon>Bacteroidota</taxon>
        <taxon>Chitinophagia</taxon>
        <taxon>Chitinophagales</taxon>
        <taxon>Chitinophagaceae</taxon>
        <taxon>Flavisolibacter</taxon>
    </lineage>
</organism>
<evidence type="ECO:0000313" key="1">
    <source>
        <dbReference type="EMBL" id="ANE49359.1"/>
    </source>
</evidence>
<dbReference type="Proteomes" id="UP000077177">
    <property type="component" value="Chromosome"/>
</dbReference>
<name>A0A172TQK8_9BACT</name>
<evidence type="ECO:0000313" key="2">
    <source>
        <dbReference type="Proteomes" id="UP000077177"/>
    </source>
</evidence>
<protein>
    <recommendedName>
        <fullName evidence="3">RNA-binding protein</fullName>
    </recommendedName>
</protein>
<dbReference type="KEGG" id="fla:SY85_01420"/>
<dbReference type="STRING" id="1492898.SY85_01420"/>
<dbReference type="AlphaFoldDB" id="A0A172TQK8"/>
<accession>A0A172TQK8</accession>